<sequence>MGQRRPHVHGQSVVLGAVSFVGDNDDVLAVGELGICLTLLSSELLDQREDVAVILAEELLEVSTALGVGLYLVDCPGGSKGLVDLLVQLVAVGDDHKRPVAGDGAVDLLSEEHHGEGLARTLGMPEDPKPTRLTGRAILDALQLGDGLIHPEVLVVLGDFLDGATLGLLEHREVLHDIQKPCPLSDPSDGSFQRHHAFLTLVVDPLPLEEMLPGGEGAAHQGLGAVGEHHHGVIGEQLRDHRAVISQVAVIGSLEGLVAGLQLHE</sequence>
<protein>
    <submittedName>
        <fullName evidence="1">Uncharacterized protein</fullName>
    </submittedName>
</protein>
<dbReference type="Proteomes" id="UP000016543">
    <property type="component" value="Unassembled WGS sequence"/>
</dbReference>
<evidence type="ECO:0000313" key="2">
    <source>
        <dbReference type="Proteomes" id="UP000016543"/>
    </source>
</evidence>
<evidence type="ECO:0000313" key="1">
    <source>
        <dbReference type="EMBL" id="EAQ32572.1"/>
    </source>
</evidence>
<name>A0ABP2CTR4_9GAMM</name>
<comment type="caution">
    <text evidence="1">The sequence shown here is derived from an EMBL/GenBank/DDBJ whole genome shotgun (WGS) entry which is preliminary data.</text>
</comment>
<dbReference type="EMBL" id="AAMX01000004">
    <property type="protein sequence ID" value="EAQ32572.1"/>
    <property type="molecule type" value="Genomic_DNA"/>
</dbReference>
<gene>
    <name evidence="1" type="ORF">OS145_08878</name>
</gene>
<keyword evidence="2" id="KW-1185">Reference proteome</keyword>
<reference evidence="1 2" key="1">
    <citation type="submission" date="2006-01" db="EMBL/GenBank/DDBJ databases">
        <authorList>
            <person name="Brettar I."/>
            <person name="Hofle M."/>
            <person name="Ferriera S."/>
            <person name="Johnson J."/>
            <person name="Kravitz S."/>
            <person name="Halpern A."/>
            <person name="Remington K."/>
            <person name="Beeson K."/>
            <person name="Tran B."/>
            <person name="Rogers Y.-H."/>
            <person name="Friedman R."/>
            <person name="Venter J.C."/>
        </authorList>
    </citation>
    <scope>NUCLEOTIDE SEQUENCE [LARGE SCALE GENOMIC DNA]</scope>
    <source>
        <strain evidence="1 2">OS145</strain>
    </source>
</reference>
<accession>A0ABP2CTR4</accession>
<proteinExistence type="predicted"/>
<organism evidence="1 2">
    <name type="scientific">Idiomarina baltica OS145</name>
    <dbReference type="NCBI Taxonomy" id="314276"/>
    <lineage>
        <taxon>Bacteria</taxon>
        <taxon>Pseudomonadati</taxon>
        <taxon>Pseudomonadota</taxon>
        <taxon>Gammaproteobacteria</taxon>
        <taxon>Alteromonadales</taxon>
        <taxon>Idiomarinaceae</taxon>
        <taxon>Idiomarina</taxon>
    </lineage>
</organism>